<name>A0A432WM59_9GAMM</name>
<dbReference type="SUPFAM" id="SSF55785">
    <property type="entry name" value="PYP-like sensor domain (PAS domain)"/>
    <property type="match status" value="1"/>
</dbReference>
<accession>A0A432WM59</accession>
<dbReference type="GO" id="GO:0004673">
    <property type="term" value="F:protein histidine kinase activity"/>
    <property type="evidence" value="ECO:0007669"/>
    <property type="project" value="UniProtKB-EC"/>
</dbReference>
<dbReference type="EC" id="2.7.13.3" evidence="3"/>
<feature type="domain" description="Histidine kinase" evidence="13">
    <location>
        <begin position="242"/>
        <end position="452"/>
    </location>
</feature>
<dbReference type="GO" id="GO:0005524">
    <property type="term" value="F:ATP binding"/>
    <property type="evidence" value="ECO:0007669"/>
    <property type="project" value="UniProtKB-KW"/>
</dbReference>
<evidence type="ECO:0000256" key="5">
    <source>
        <dbReference type="ARBA" id="ARBA00022692"/>
    </source>
</evidence>
<dbReference type="PROSITE" id="PS50109">
    <property type="entry name" value="HIS_KIN"/>
    <property type="match status" value="1"/>
</dbReference>
<evidence type="ECO:0000256" key="7">
    <source>
        <dbReference type="ARBA" id="ARBA00022777"/>
    </source>
</evidence>
<keyword evidence="10" id="KW-0902">Two-component regulatory system</keyword>
<evidence type="ECO:0000256" key="11">
    <source>
        <dbReference type="ARBA" id="ARBA00023136"/>
    </source>
</evidence>
<evidence type="ECO:0000313" key="15">
    <source>
        <dbReference type="EMBL" id="RUO34873.1"/>
    </source>
</evidence>
<dbReference type="Gene3D" id="3.30.565.10">
    <property type="entry name" value="Histidine kinase-like ATPase, C-terminal domain"/>
    <property type="match status" value="1"/>
</dbReference>
<dbReference type="RefSeq" id="WP_126797910.1">
    <property type="nucleotide sequence ID" value="NZ_PIPO01000001.1"/>
</dbReference>
<feature type="transmembrane region" description="Helical" evidence="12">
    <location>
        <begin position="34"/>
        <end position="56"/>
    </location>
</feature>
<dbReference type="AlphaFoldDB" id="A0A432WM59"/>
<dbReference type="PRINTS" id="PR00344">
    <property type="entry name" value="BCTRLSENSOR"/>
</dbReference>
<dbReference type="InterPro" id="IPR004358">
    <property type="entry name" value="Sig_transdc_His_kin-like_C"/>
</dbReference>
<evidence type="ECO:0000313" key="16">
    <source>
        <dbReference type="Proteomes" id="UP000287823"/>
    </source>
</evidence>
<evidence type="ECO:0000256" key="12">
    <source>
        <dbReference type="SAM" id="Phobius"/>
    </source>
</evidence>
<dbReference type="PROSITE" id="PS50112">
    <property type="entry name" value="PAS"/>
    <property type="match status" value="1"/>
</dbReference>
<dbReference type="PANTHER" id="PTHR42878:SF7">
    <property type="entry name" value="SENSOR HISTIDINE KINASE GLRK"/>
    <property type="match status" value="1"/>
</dbReference>
<sequence length="452" mass="49598">MKTMLIWLGVFSLAMVLLVASVTASYLSGDIEHTLLPGPATLTLFAVIALISLWMIRRAFSRQQSHISQVLKSLINRDASLSLPGAPEIAPLLKQVQQEIGRSRDDAEIQASYLKALIAQLDIAVLEFDSDGHIMQSNPAAERLLGLSFLHAWRRSVPGQGSDASNPGLRPNIQALQRLVSANTTGSRGELTWHYPNRRETLLYTLIHGFNQGQQRTLLTLQSIEKQLVAQEVKAHQQLVKVLTHEVANSITPMVSLTQSAQSISTHMLHSGVEGSDDLAEALATITRRGQHLTQFIQSFKALSVTVRAKLSVQPLRSQVTEVLRLLQTEFEGIEIELDIDNTLEVNLDPSLFEQVLINLLKNAAEATTGQSHRRVQLVAQRLDEQVCLDIIDNGSGINEHAATSIFVPFFTTKTTGSGIGLPLARSLMLSQGGNLLLLDATEHGHFRCVFG</sequence>
<keyword evidence="4" id="KW-0808">Transferase</keyword>
<dbReference type="Gene3D" id="3.30.450.20">
    <property type="entry name" value="PAS domain"/>
    <property type="match status" value="1"/>
</dbReference>
<dbReference type="InterPro" id="IPR050351">
    <property type="entry name" value="BphY/WalK/GraS-like"/>
</dbReference>
<evidence type="ECO:0000256" key="4">
    <source>
        <dbReference type="ARBA" id="ARBA00022679"/>
    </source>
</evidence>
<evidence type="ECO:0000256" key="8">
    <source>
        <dbReference type="ARBA" id="ARBA00022840"/>
    </source>
</evidence>
<dbReference type="GO" id="GO:0030295">
    <property type="term" value="F:protein kinase activator activity"/>
    <property type="evidence" value="ECO:0007669"/>
    <property type="project" value="TreeGrafter"/>
</dbReference>
<dbReference type="SMART" id="SM00387">
    <property type="entry name" value="HATPase_c"/>
    <property type="match status" value="1"/>
</dbReference>
<dbReference type="InterPro" id="IPR035965">
    <property type="entry name" value="PAS-like_dom_sf"/>
</dbReference>
<protein>
    <recommendedName>
        <fullName evidence="3">histidine kinase</fullName>
        <ecNumber evidence="3">2.7.13.3</ecNumber>
    </recommendedName>
</protein>
<keyword evidence="8" id="KW-0067">ATP-binding</keyword>
<dbReference type="InterPro" id="IPR036890">
    <property type="entry name" value="HATPase_C_sf"/>
</dbReference>
<dbReference type="GO" id="GO:0007234">
    <property type="term" value="P:osmosensory signaling via phosphorelay pathway"/>
    <property type="evidence" value="ECO:0007669"/>
    <property type="project" value="TreeGrafter"/>
</dbReference>
<reference evidence="15 16" key="1">
    <citation type="journal article" date="2011" name="Front. Microbiol.">
        <title>Genomic signatures of strain selection and enhancement in Bacillus atrophaeus var. globigii, a historical biowarfare simulant.</title>
        <authorList>
            <person name="Gibbons H.S."/>
            <person name="Broomall S.M."/>
            <person name="McNew L.A."/>
            <person name="Daligault H."/>
            <person name="Chapman C."/>
            <person name="Bruce D."/>
            <person name="Karavis M."/>
            <person name="Krepps M."/>
            <person name="McGregor P.A."/>
            <person name="Hong C."/>
            <person name="Park K.H."/>
            <person name="Akmal A."/>
            <person name="Feldman A."/>
            <person name="Lin J.S."/>
            <person name="Chang W.E."/>
            <person name="Higgs B.W."/>
            <person name="Demirev P."/>
            <person name="Lindquist J."/>
            <person name="Liem A."/>
            <person name="Fochler E."/>
            <person name="Read T.D."/>
            <person name="Tapia R."/>
            <person name="Johnson S."/>
            <person name="Bishop-Lilly K.A."/>
            <person name="Detter C."/>
            <person name="Han C."/>
            <person name="Sozhamannan S."/>
            <person name="Rosenzweig C.N."/>
            <person name="Skowronski E.W."/>
        </authorList>
    </citation>
    <scope>NUCLEOTIDE SEQUENCE [LARGE SCALE GENOMIC DNA]</scope>
    <source>
        <strain evidence="15 16">Y4G10-17</strain>
    </source>
</reference>
<proteinExistence type="predicted"/>
<gene>
    <name evidence="15" type="ORF">CWE14_02420</name>
</gene>
<evidence type="ECO:0000256" key="2">
    <source>
        <dbReference type="ARBA" id="ARBA00004141"/>
    </source>
</evidence>
<dbReference type="EMBL" id="PIPO01000001">
    <property type="protein sequence ID" value="RUO34873.1"/>
    <property type="molecule type" value="Genomic_DNA"/>
</dbReference>
<dbReference type="GO" id="GO:0000156">
    <property type="term" value="F:phosphorelay response regulator activity"/>
    <property type="evidence" value="ECO:0007669"/>
    <property type="project" value="TreeGrafter"/>
</dbReference>
<keyword evidence="9 12" id="KW-1133">Transmembrane helix</keyword>
<keyword evidence="16" id="KW-1185">Reference proteome</keyword>
<dbReference type="SUPFAM" id="SSF55874">
    <property type="entry name" value="ATPase domain of HSP90 chaperone/DNA topoisomerase II/histidine kinase"/>
    <property type="match status" value="1"/>
</dbReference>
<evidence type="ECO:0000256" key="10">
    <source>
        <dbReference type="ARBA" id="ARBA00023012"/>
    </source>
</evidence>
<evidence type="ECO:0000259" key="13">
    <source>
        <dbReference type="PROSITE" id="PS50109"/>
    </source>
</evidence>
<evidence type="ECO:0000259" key="14">
    <source>
        <dbReference type="PROSITE" id="PS50112"/>
    </source>
</evidence>
<dbReference type="InterPro" id="IPR005467">
    <property type="entry name" value="His_kinase_dom"/>
</dbReference>
<keyword evidence="11 12" id="KW-0472">Membrane</keyword>
<organism evidence="15 16">
    <name type="scientific">Aliidiomarina soli</name>
    <dbReference type="NCBI Taxonomy" id="1928574"/>
    <lineage>
        <taxon>Bacteria</taxon>
        <taxon>Pseudomonadati</taxon>
        <taxon>Pseudomonadota</taxon>
        <taxon>Gammaproteobacteria</taxon>
        <taxon>Alteromonadales</taxon>
        <taxon>Idiomarinaceae</taxon>
        <taxon>Aliidiomarina</taxon>
    </lineage>
</organism>
<dbReference type="Proteomes" id="UP000287823">
    <property type="component" value="Unassembled WGS sequence"/>
</dbReference>
<dbReference type="InterPro" id="IPR000014">
    <property type="entry name" value="PAS"/>
</dbReference>
<comment type="subcellular location">
    <subcellularLocation>
        <location evidence="2">Membrane</location>
        <topology evidence="2">Multi-pass membrane protein</topology>
    </subcellularLocation>
</comment>
<dbReference type="PANTHER" id="PTHR42878">
    <property type="entry name" value="TWO-COMPONENT HISTIDINE KINASE"/>
    <property type="match status" value="1"/>
</dbReference>
<keyword evidence="6" id="KW-0547">Nucleotide-binding</keyword>
<evidence type="ECO:0000256" key="9">
    <source>
        <dbReference type="ARBA" id="ARBA00022989"/>
    </source>
</evidence>
<dbReference type="GO" id="GO:0016020">
    <property type="term" value="C:membrane"/>
    <property type="evidence" value="ECO:0007669"/>
    <property type="project" value="UniProtKB-SubCell"/>
</dbReference>
<evidence type="ECO:0000256" key="6">
    <source>
        <dbReference type="ARBA" id="ARBA00022741"/>
    </source>
</evidence>
<keyword evidence="5 12" id="KW-0812">Transmembrane</keyword>
<evidence type="ECO:0000256" key="1">
    <source>
        <dbReference type="ARBA" id="ARBA00000085"/>
    </source>
</evidence>
<comment type="catalytic activity">
    <reaction evidence="1">
        <text>ATP + protein L-histidine = ADP + protein N-phospho-L-histidine.</text>
        <dbReference type="EC" id="2.7.13.3"/>
    </reaction>
</comment>
<dbReference type="InterPro" id="IPR003594">
    <property type="entry name" value="HATPase_dom"/>
</dbReference>
<feature type="domain" description="PAS" evidence="14">
    <location>
        <begin position="110"/>
        <end position="148"/>
    </location>
</feature>
<dbReference type="Pfam" id="PF02518">
    <property type="entry name" value="HATPase_c"/>
    <property type="match status" value="1"/>
</dbReference>
<comment type="caution">
    <text evidence="15">The sequence shown here is derived from an EMBL/GenBank/DDBJ whole genome shotgun (WGS) entry which is preliminary data.</text>
</comment>
<evidence type="ECO:0000256" key="3">
    <source>
        <dbReference type="ARBA" id="ARBA00012438"/>
    </source>
</evidence>
<keyword evidence="7" id="KW-0418">Kinase</keyword>